<dbReference type="GO" id="GO:0015689">
    <property type="term" value="P:molybdate ion transport"/>
    <property type="evidence" value="ECO:0007669"/>
    <property type="project" value="UniProtKB-ARBA"/>
</dbReference>
<gene>
    <name evidence="8" type="primary">modA</name>
    <name evidence="8" type="ORF">PXK24_15790</name>
</gene>
<dbReference type="AlphaFoldDB" id="A0ABD4XCY6"/>
<evidence type="ECO:0000313" key="9">
    <source>
        <dbReference type="Proteomes" id="UP001218364"/>
    </source>
</evidence>
<accession>A0ABD4XCY6</accession>
<dbReference type="PANTHER" id="PTHR30632:SF17">
    <property type="entry name" value="MOLYBDATE-BINDING PROTEIN MODA"/>
    <property type="match status" value="1"/>
</dbReference>
<sequence>MILSRTRRLCLAAVLGLAFAIAAPGLTFAGEVTVFAASSLTNAIKRVRAGFEAETGHTVAVSLAGSSVLARQIEYGAPADVFISANPAWMDHLEQRDRIVAGSRFDLMGNSLVLIAHGQQQPVTLSPDFDLAGLLGENRLTMALTEAVPAGIYGKAALSSLGLWEGIAPNVAQTDNVRAALALVATGEAPFGIVYTTDAKASADVSIIATFPGDSHPPIIYPAAAIAPGDNPAARDFLDYLQSPAAGAILTAEGFTVLPE</sequence>
<dbReference type="FunFam" id="3.40.190.10:FF:000035">
    <property type="entry name" value="Molybdate ABC transporter substrate-binding protein"/>
    <property type="match status" value="1"/>
</dbReference>
<dbReference type="GO" id="GO:0046872">
    <property type="term" value="F:metal ion binding"/>
    <property type="evidence" value="ECO:0007669"/>
    <property type="project" value="UniProtKB-KW"/>
</dbReference>
<dbReference type="CDD" id="cd13536">
    <property type="entry name" value="PBP2_EcModA"/>
    <property type="match status" value="1"/>
</dbReference>
<keyword evidence="3 6" id="KW-0479">Metal-binding</keyword>
<feature type="binding site" evidence="6">
    <location>
        <position position="66"/>
    </location>
    <ligand>
        <name>molybdate</name>
        <dbReference type="ChEBI" id="CHEBI:36264"/>
    </ligand>
</feature>
<evidence type="ECO:0000256" key="4">
    <source>
        <dbReference type="ARBA" id="ARBA00022729"/>
    </source>
</evidence>
<feature type="binding site" evidence="6">
    <location>
        <position position="195"/>
    </location>
    <ligand>
        <name>molybdate</name>
        <dbReference type="ChEBI" id="CHEBI:36264"/>
    </ligand>
</feature>
<dbReference type="GO" id="GO:0030973">
    <property type="term" value="F:molybdate ion binding"/>
    <property type="evidence" value="ECO:0007669"/>
    <property type="project" value="UniProtKB-ARBA"/>
</dbReference>
<dbReference type="Proteomes" id="UP001218364">
    <property type="component" value="Unassembled WGS sequence"/>
</dbReference>
<dbReference type="GO" id="GO:1901359">
    <property type="term" value="F:tungstate binding"/>
    <property type="evidence" value="ECO:0007669"/>
    <property type="project" value="UniProtKB-ARBA"/>
</dbReference>
<keyword evidence="2 6" id="KW-0500">Molybdenum</keyword>
<reference evidence="8 9" key="1">
    <citation type="submission" date="2023-02" db="EMBL/GenBank/DDBJ databases">
        <title>Population genomics of bacteria associated with diatom.</title>
        <authorList>
            <person name="Xie J."/>
            <person name="Wang H."/>
        </authorList>
    </citation>
    <scope>NUCLEOTIDE SEQUENCE [LARGE SCALE GENOMIC DNA]</scope>
    <source>
        <strain evidence="8 9">PT47_8</strain>
    </source>
</reference>
<evidence type="ECO:0000256" key="2">
    <source>
        <dbReference type="ARBA" id="ARBA00022505"/>
    </source>
</evidence>
<evidence type="ECO:0000256" key="3">
    <source>
        <dbReference type="ARBA" id="ARBA00022723"/>
    </source>
</evidence>
<feature type="chain" id="PRO_5044815252" evidence="7">
    <location>
        <begin position="30"/>
        <end position="260"/>
    </location>
</feature>
<dbReference type="PANTHER" id="PTHR30632">
    <property type="entry name" value="MOLYBDATE-BINDING PERIPLASMIC PROTEIN"/>
    <property type="match status" value="1"/>
</dbReference>
<dbReference type="Gene3D" id="3.40.190.10">
    <property type="entry name" value="Periplasmic binding protein-like II"/>
    <property type="match status" value="2"/>
</dbReference>
<protein>
    <submittedName>
        <fullName evidence="8">Molybdate ABC transporter substrate-binding protein</fullName>
    </submittedName>
</protein>
<dbReference type="Pfam" id="PF13531">
    <property type="entry name" value="SBP_bac_11"/>
    <property type="match status" value="1"/>
</dbReference>
<proteinExistence type="inferred from homology"/>
<comment type="similarity">
    <text evidence="1">Belongs to the bacterial solute-binding protein ModA family.</text>
</comment>
<name>A0ABD4XCY6_9RHOB</name>
<dbReference type="InterPro" id="IPR050682">
    <property type="entry name" value="ModA/WtpA"/>
</dbReference>
<feature type="signal peptide" evidence="7">
    <location>
        <begin position="1"/>
        <end position="29"/>
    </location>
</feature>
<organism evidence="8 9">
    <name type="scientific">Phaeobacter gallaeciensis</name>
    <dbReference type="NCBI Taxonomy" id="60890"/>
    <lineage>
        <taxon>Bacteria</taxon>
        <taxon>Pseudomonadati</taxon>
        <taxon>Pseudomonadota</taxon>
        <taxon>Alphaproteobacteria</taxon>
        <taxon>Rhodobacterales</taxon>
        <taxon>Roseobacteraceae</taxon>
        <taxon>Phaeobacter</taxon>
    </lineage>
</organism>
<feature type="binding site" evidence="6">
    <location>
        <position position="150"/>
    </location>
    <ligand>
        <name>molybdate</name>
        <dbReference type="ChEBI" id="CHEBI:36264"/>
    </ligand>
</feature>
<dbReference type="NCBIfam" id="TIGR01256">
    <property type="entry name" value="modA"/>
    <property type="match status" value="1"/>
</dbReference>
<evidence type="ECO:0000256" key="7">
    <source>
        <dbReference type="SAM" id="SignalP"/>
    </source>
</evidence>
<dbReference type="RefSeq" id="WP_274839940.1">
    <property type="nucleotide sequence ID" value="NZ_JARCJF010000008.1"/>
</dbReference>
<feature type="binding site" evidence="6">
    <location>
        <position position="39"/>
    </location>
    <ligand>
        <name>molybdate</name>
        <dbReference type="ChEBI" id="CHEBI:36264"/>
    </ligand>
</feature>
<dbReference type="InterPro" id="IPR005950">
    <property type="entry name" value="ModA"/>
</dbReference>
<keyword evidence="4 7" id="KW-0732">Signal</keyword>
<dbReference type="SUPFAM" id="SSF53850">
    <property type="entry name" value="Periplasmic binding protein-like II"/>
    <property type="match status" value="1"/>
</dbReference>
<evidence type="ECO:0000256" key="5">
    <source>
        <dbReference type="ARBA" id="ARBA00062515"/>
    </source>
</evidence>
<evidence type="ECO:0000256" key="1">
    <source>
        <dbReference type="ARBA" id="ARBA00009175"/>
    </source>
</evidence>
<evidence type="ECO:0000256" key="6">
    <source>
        <dbReference type="PIRSR" id="PIRSR004846-1"/>
    </source>
</evidence>
<evidence type="ECO:0000313" key="8">
    <source>
        <dbReference type="EMBL" id="MDE4167157.1"/>
    </source>
</evidence>
<comment type="subunit">
    <text evidence="5">The complex is composed of two ATP-binding proteins (ModC), two transmembrane proteins (ModB) and a solute-binding protein (ModA).</text>
</comment>
<comment type="caution">
    <text evidence="8">The sequence shown here is derived from an EMBL/GenBank/DDBJ whole genome shotgun (WGS) entry which is preliminary data.</text>
</comment>
<dbReference type="PIRSF" id="PIRSF004846">
    <property type="entry name" value="ModA"/>
    <property type="match status" value="1"/>
</dbReference>
<feature type="binding site" evidence="6">
    <location>
        <position position="177"/>
    </location>
    <ligand>
        <name>molybdate</name>
        <dbReference type="ChEBI" id="CHEBI:36264"/>
    </ligand>
</feature>
<dbReference type="EMBL" id="JARCJK010000008">
    <property type="protein sequence ID" value="MDE4167157.1"/>
    <property type="molecule type" value="Genomic_DNA"/>
</dbReference>